<dbReference type="InterPro" id="IPR025285">
    <property type="entry name" value="DUF4145"/>
</dbReference>
<evidence type="ECO:0000313" key="3">
    <source>
        <dbReference type="Proteomes" id="UP001500033"/>
    </source>
</evidence>
<organism evidence="2 3">
    <name type="scientific">Streptomyces rhizosphaericus</name>
    <dbReference type="NCBI Taxonomy" id="114699"/>
    <lineage>
        <taxon>Bacteria</taxon>
        <taxon>Bacillati</taxon>
        <taxon>Actinomycetota</taxon>
        <taxon>Actinomycetes</taxon>
        <taxon>Kitasatosporales</taxon>
        <taxon>Streptomycetaceae</taxon>
        <taxon>Streptomyces</taxon>
        <taxon>Streptomyces violaceusniger group</taxon>
    </lineage>
</organism>
<evidence type="ECO:0000313" key="2">
    <source>
        <dbReference type="EMBL" id="GAA1006279.1"/>
    </source>
</evidence>
<proteinExistence type="predicted"/>
<protein>
    <recommendedName>
        <fullName evidence="1">DUF4145 domain-containing protein</fullName>
    </recommendedName>
</protein>
<dbReference type="EMBL" id="BAAAIE010000317">
    <property type="protein sequence ID" value="GAA1006279.1"/>
    <property type="molecule type" value="Genomic_DNA"/>
</dbReference>
<comment type="caution">
    <text evidence="2">The sequence shown here is derived from an EMBL/GenBank/DDBJ whole genome shotgun (WGS) entry which is preliminary data.</text>
</comment>
<accession>A0ABN1SVQ6</accession>
<sequence length="229" mass="24877">MTQSIVSDLASILPGMPDVTDDLALIKGLPTGPMFSMGDERAWAKVSCDSCSAPQMLVIVRCDGEGQQWLRCPTCKAAAIVDGAVVLPRQSGLRNPAGQPEPDQYVWDEVRACMSAGAHNAVVMLCRKLLFHLAVSQGLPPKNARNRAPSFEQAVNHLEAEGLVTSRMRPWVVKIKDVGNEANHEIPRVTAADARTIAKFTEQMLLMTYEYPADLEESAPLEVPEAGQP</sequence>
<name>A0ABN1SVQ6_9ACTN</name>
<keyword evidence="3" id="KW-1185">Reference proteome</keyword>
<evidence type="ECO:0000259" key="1">
    <source>
        <dbReference type="Pfam" id="PF13643"/>
    </source>
</evidence>
<dbReference type="Pfam" id="PF13643">
    <property type="entry name" value="DUF4145"/>
    <property type="match status" value="1"/>
</dbReference>
<dbReference type="Proteomes" id="UP001500033">
    <property type="component" value="Unassembled WGS sequence"/>
</dbReference>
<gene>
    <name evidence="2" type="ORF">GCM10009576_098540</name>
</gene>
<reference evidence="2 3" key="1">
    <citation type="journal article" date="2019" name="Int. J. Syst. Evol. Microbiol.">
        <title>The Global Catalogue of Microorganisms (GCM) 10K type strain sequencing project: providing services to taxonomists for standard genome sequencing and annotation.</title>
        <authorList>
            <consortium name="The Broad Institute Genomics Platform"/>
            <consortium name="The Broad Institute Genome Sequencing Center for Infectious Disease"/>
            <person name="Wu L."/>
            <person name="Ma J."/>
        </authorList>
    </citation>
    <scope>NUCLEOTIDE SEQUENCE [LARGE SCALE GENOMIC DNA]</scope>
    <source>
        <strain evidence="2 3">JCM 11445</strain>
    </source>
</reference>
<feature type="domain" description="DUF4145" evidence="1">
    <location>
        <begin position="109"/>
        <end position="202"/>
    </location>
</feature>